<evidence type="ECO:0000313" key="6">
    <source>
        <dbReference type="EMBL" id="MCM2372010.1"/>
    </source>
</evidence>
<dbReference type="InterPro" id="IPR050239">
    <property type="entry name" value="Sigma-70_RNA_pol_init_factors"/>
</dbReference>
<dbReference type="InterPro" id="IPR036388">
    <property type="entry name" value="WH-like_DNA-bd_sf"/>
</dbReference>
<evidence type="ECO:0000256" key="1">
    <source>
        <dbReference type="ARBA" id="ARBA00023015"/>
    </source>
</evidence>
<gene>
    <name evidence="6" type="ORF">NB063_15500</name>
</gene>
<dbReference type="SUPFAM" id="SSF88659">
    <property type="entry name" value="Sigma3 and sigma4 domains of RNA polymerase sigma factors"/>
    <property type="match status" value="1"/>
</dbReference>
<dbReference type="InterPro" id="IPR000943">
    <property type="entry name" value="RNA_pol_sigma70"/>
</dbReference>
<dbReference type="PANTHER" id="PTHR30603">
    <property type="entry name" value="RNA POLYMERASE SIGMA FACTOR RPO"/>
    <property type="match status" value="1"/>
</dbReference>
<dbReference type="Pfam" id="PF04542">
    <property type="entry name" value="Sigma70_r2"/>
    <property type="match status" value="1"/>
</dbReference>
<evidence type="ECO:0000313" key="7">
    <source>
        <dbReference type="Proteomes" id="UP001202961"/>
    </source>
</evidence>
<keyword evidence="4" id="KW-0804">Transcription</keyword>
<comment type="caution">
    <text evidence="6">The sequence shown here is derived from an EMBL/GenBank/DDBJ whole genome shotgun (WGS) entry which is preliminary data.</text>
</comment>
<proteinExistence type="predicted"/>
<reference evidence="6 7" key="1">
    <citation type="journal article" date="2022" name="Syst. Appl. Microbiol.">
        <title>Rhodopirellula aestuarii sp. nov., a novel member of the genus Rhodopirellula isolated from brackish sediments collected in the Tagus River estuary, Portugal.</title>
        <authorList>
            <person name="Vitorino I.R."/>
            <person name="Klimek D."/>
            <person name="Calusinska M."/>
            <person name="Lobo-da-Cunha A."/>
            <person name="Vasconcelos V."/>
            <person name="Lage O.M."/>
        </authorList>
    </citation>
    <scope>NUCLEOTIDE SEQUENCE [LARGE SCALE GENOMIC DNA]</scope>
    <source>
        <strain evidence="6 7">ICT_H3.1</strain>
    </source>
</reference>
<evidence type="ECO:0000259" key="5">
    <source>
        <dbReference type="PROSITE" id="PS00716"/>
    </source>
</evidence>
<dbReference type="InterPro" id="IPR013325">
    <property type="entry name" value="RNA_pol_sigma_r2"/>
</dbReference>
<evidence type="ECO:0000256" key="2">
    <source>
        <dbReference type="ARBA" id="ARBA00023082"/>
    </source>
</evidence>
<dbReference type="EMBL" id="JAMQBK010000039">
    <property type="protein sequence ID" value="MCM2372010.1"/>
    <property type="molecule type" value="Genomic_DNA"/>
</dbReference>
<dbReference type="Pfam" id="PF04545">
    <property type="entry name" value="Sigma70_r4"/>
    <property type="match status" value="1"/>
</dbReference>
<dbReference type="PROSITE" id="PS00716">
    <property type="entry name" value="SIGMA70_2"/>
    <property type="match status" value="1"/>
</dbReference>
<dbReference type="CDD" id="cd06171">
    <property type="entry name" value="Sigma70_r4"/>
    <property type="match status" value="1"/>
</dbReference>
<protein>
    <submittedName>
        <fullName evidence="6">Sigma-70 family RNA polymerase sigma factor</fullName>
    </submittedName>
</protein>
<dbReference type="NCBIfam" id="TIGR02937">
    <property type="entry name" value="sigma70-ECF"/>
    <property type="match status" value="1"/>
</dbReference>
<keyword evidence="3" id="KW-0238">DNA-binding</keyword>
<dbReference type="Gene3D" id="1.10.10.10">
    <property type="entry name" value="Winged helix-like DNA-binding domain superfamily/Winged helix DNA-binding domain"/>
    <property type="match status" value="1"/>
</dbReference>
<dbReference type="Proteomes" id="UP001202961">
    <property type="component" value="Unassembled WGS sequence"/>
</dbReference>
<dbReference type="InterPro" id="IPR013324">
    <property type="entry name" value="RNA_pol_sigma_r3/r4-like"/>
</dbReference>
<dbReference type="PANTHER" id="PTHR30603:SF60">
    <property type="entry name" value="RNA POLYMERASE SIGMA FACTOR RPOD"/>
    <property type="match status" value="1"/>
</dbReference>
<keyword evidence="1" id="KW-0805">Transcription regulation</keyword>
<dbReference type="InterPro" id="IPR007627">
    <property type="entry name" value="RNA_pol_sigma70_r2"/>
</dbReference>
<evidence type="ECO:0000256" key="3">
    <source>
        <dbReference type="ARBA" id="ARBA00023125"/>
    </source>
</evidence>
<name>A0ABT0U646_9BACT</name>
<dbReference type="Gene3D" id="1.10.601.10">
    <property type="entry name" value="RNA Polymerase Primary Sigma Factor"/>
    <property type="match status" value="1"/>
</dbReference>
<dbReference type="InterPro" id="IPR007630">
    <property type="entry name" value="RNA_pol_sigma70_r4"/>
</dbReference>
<keyword evidence="2" id="KW-0731">Sigma factor</keyword>
<feature type="domain" description="RNA polymerase sigma-70" evidence="5">
    <location>
        <begin position="515"/>
        <end position="541"/>
    </location>
</feature>
<evidence type="ECO:0000256" key="4">
    <source>
        <dbReference type="ARBA" id="ARBA00023163"/>
    </source>
</evidence>
<dbReference type="PRINTS" id="PR00046">
    <property type="entry name" value="SIGMA70FCT"/>
</dbReference>
<keyword evidence="7" id="KW-1185">Reference proteome</keyword>
<organism evidence="6 7">
    <name type="scientific">Aporhodopirellula aestuarii</name>
    <dbReference type="NCBI Taxonomy" id="2950107"/>
    <lineage>
        <taxon>Bacteria</taxon>
        <taxon>Pseudomonadati</taxon>
        <taxon>Planctomycetota</taxon>
        <taxon>Planctomycetia</taxon>
        <taxon>Pirellulales</taxon>
        <taxon>Pirellulaceae</taxon>
        <taxon>Aporhodopirellula</taxon>
    </lineage>
</organism>
<sequence>MHTSYRHVGLIELRDQLTRFAPRNKKIEQGLLAEKLLSELVPDRDYVIDYVCFRITNYRPESKLRQTIRSEDLQHDLRLLIEDLADSADIDSQSAGERVHTVNDLAKQFRVSTKTISRWREAGLVSRKFLFGKRKRVGFLHSSVERFIAANRDKVRRGERFSQLSSDEKTEMIERARQLAEGGASLSEVTVQLAQQMSRSPETIRYTLKNFDAQNQKLAIFPHHRESLTEEDKRVVAQLHSHGATIPQLCKRFKRTRSSIRRILDEVRMQQLAELPLDHIYNEDFEDVSREAEYLAEMPEASAARKVRPPADLPSYLAALYDVALLTREQEGHLFRKMNYLKHRAGVLRDELIASGQSNSETMDKIQSLYEDAVRVKNKIVQANLRLVVSIAKRHVASTEDFFSLISDGNMSLIRAVEKFDYSRGNKFSTYATWAIMKNFARTIPKEFRHRDRFRTSGEEVFVGHQDERLDPYTEETVQRQRQRELARILDRLDEREQKIISARFGLQRGAEPLTLKEVGAEMGVTKERVRQLEARALSKLRDAAREAKIDVELGAG</sequence>
<dbReference type="InterPro" id="IPR014284">
    <property type="entry name" value="RNA_pol_sigma-70_dom"/>
</dbReference>
<dbReference type="RefSeq" id="WP_250929637.1">
    <property type="nucleotide sequence ID" value="NZ_JAMQBK010000039.1"/>
</dbReference>
<accession>A0ABT0U646</accession>
<dbReference type="SUPFAM" id="SSF88946">
    <property type="entry name" value="Sigma2 domain of RNA polymerase sigma factors"/>
    <property type="match status" value="1"/>
</dbReference>